<organism evidence="4 5">
    <name type="scientific">Guillardia theta</name>
    <name type="common">Cryptophyte</name>
    <name type="synonym">Cryptomonas phi</name>
    <dbReference type="NCBI Taxonomy" id="55529"/>
    <lineage>
        <taxon>Eukaryota</taxon>
        <taxon>Cryptophyceae</taxon>
        <taxon>Pyrenomonadales</taxon>
        <taxon>Geminigeraceae</taxon>
        <taxon>Guillardia</taxon>
    </lineage>
</organism>
<dbReference type="InterPro" id="IPR001353">
    <property type="entry name" value="Proteasome_sua/b"/>
</dbReference>
<keyword evidence="2 3" id="KW-0647">Proteasome</keyword>
<keyword evidence="1 3" id="KW-0963">Cytoplasm</keyword>
<dbReference type="InterPro" id="IPR016050">
    <property type="entry name" value="Proteasome_bsu_CS"/>
</dbReference>
<dbReference type="Proteomes" id="UP000242167">
    <property type="component" value="Nucleomorph 1"/>
</dbReference>
<evidence type="ECO:0000256" key="3">
    <source>
        <dbReference type="RuleBase" id="RU004203"/>
    </source>
</evidence>
<dbReference type="PROSITE" id="PS00854">
    <property type="entry name" value="PROTEASOME_BETA_1"/>
    <property type="match status" value="1"/>
</dbReference>
<keyword evidence="4" id="KW-0542">Nucleomorph</keyword>
<name>Q98RS2_GUITH</name>
<dbReference type="InterPro" id="IPR029055">
    <property type="entry name" value="Ntn_hydrolases_N"/>
</dbReference>
<dbReference type="AlphaFoldDB" id="Q98RS2"/>
<accession>Q98RS2</accession>
<comment type="function">
    <text evidence="3">Component of the proteasome, a multicatalytic proteinase complex which is characterized by its ability to cleave peptides with Arg, Phe, Tyr, Leu, and Glu adjacent to the leaving group at neutral or slightly basic pH. The proteasome has an ATP-dependent proteolytic activity.</text>
</comment>
<dbReference type="GO" id="GO:0005737">
    <property type="term" value="C:cytoplasm"/>
    <property type="evidence" value="ECO:0007669"/>
    <property type="project" value="UniProtKB-SubCell"/>
</dbReference>
<dbReference type="GO" id="GO:0005634">
    <property type="term" value="C:nucleus"/>
    <property type="evidence" value="ECO:0007669"/>
    <property type="project" value="UniProtKB-SubCell"/>
</dbReference>
<gene>
    <name evidence="4" type="primary">prsB6</name>
</gene>
<dbReference type="SUPFAM" id="SSF56235">
    <property type="entry name" value="N-terminal nucleophile aminohydrolases (Ntn hydrolases)"/>
    <property type="match status" value="1"/>
</dbReference>
<dbReference type="PANTHER" id="PTHR32194">
    <property type="entry name" value="METALLOPROTEASE TLDD"/>
    <property type="match status" value="1"/>
</dbReference>
<proteinExistence type="inferred from homology"/>
<protein>
    <recommendedName>
        <fullName evidence="3">Proteasome subunit beta</fullName>
    </recommendedName>
</protein>
<comment type="subunit">
    <text evidence="3">Component of the proteasome complex.</text>
</comment>
<dbReference type="GeneID" id="857363"/>
<comment type="subcellular location">
    <subcellularLocation>
        <location evidence="3">Cytoplasm</location>
    </subcellularLocation>
    <subcellularLocation>
        <location evidence="3">Nucleus</location>
    </subcellularLocation>
</comment>
<geneLocation type="nucleomorph" evidence="4"/>
<reference evidence="4 5" key="1">
    <citation type="journal article" date="2001" name="Nature">
        <title>The highly reduced genome of an enslaved algal nucleus.</title>
        <authorList>
            <person name="Douglas S."/>
            <person name="Zauner S."/>
            <person name="Fraunholz M."/>
            <person name="Beaton M."/>
            <person name="Penny S."/>
            <person name="Deng L."/>
            <person name="Wu X."/>
            <person name="Reith M."/>
            <person name="Cavalier-Smith T."/>
            <person name="Maier U."/>
        </authorList>
    </citation>
    <scope>NUCLEOTIDE SEQUENCE [LARGE SCALE GENOMIC DNA]</scope>
</reference>
<dbReference type="PANTHER" id="PTHR32194:SF2">
    <property type="entry name" value="PROTEASOME SUBUNIT BETA TYPE-1"/>
    <property type="match status" value="1"/>
</dbReference>
<dbReference type="Gene3D" id="3.60.20.10">
    <property type="entry name" value="Glutamine Phosphoribosylpyrophosphate, subunit 1, domain 1"/>
    <property type="match status" value="1"/>
</dbReference>
<dbReference type="EMBL" id="AF165818">
    <property type="protein sequence ID" value="AAK39875.1"/>
    <property type="molecule type" value="Genomic_DNA"/>
</dbReference>
<dbReference type="PIR" id="C90093">
    <property type="entry name" value="C90093"/>
</dbReference>
<dbReference type="GO" id="GO:0005839">
    <property type="term" value="C:proteasome core complex"/>
    <property type="evidence" value="ECO:0007669"/>
    <property type="project" value="InterPro"/>
</dbReference>
<dbReference type="InterPro" id="IPR023333">
    <property type="entry name" value="Proteasome_suB-type"/>
</dbReference>
<evidence type="ECO:0000313" key="5">
    <source>
        <dbReference type="Proteomes" id="UP000242167"/>
    </source>
</evidence>
<comment type="similarity">
    <text evidence="3">Belongs to the peptidase T1B family.</text>
</comment>
<dbReference type="GO" id="GO:0051603">
    <property type="term" value="P:proteolysis involved in protein catabolic process"/>
    <property type="evidence" value="ECO:0007669"/>
    <property type="project" value="InterPro"/>
</dbReference>
<evidence type="ECO:0000313" key="4">
    <source>
        <dbReference type="EMBL" id="AAK39875.1"/>
    </source>
</evidence>
<keyword evidence="3" id="KW-0539">Nucleus</keyword>
<evidence type="ECO:0000256" key="2">
    <source>
        <dbReference type="ARBA" id="ARBA00022942"/>
    </source>
</evidence>
<dbReference type="CDD" id="cd03757">
    <property type="entry name" value="proteasome_beta_type_1"/>
    <property type="match status" value="1"/>
</dbReference>
<sequence>MIRYWDFVIKKLNFNIKTYNLNFKSLNRNFDPYQNNGGLVLAITGNKFCVMASDTRISMGYSIPSRLNLRILKISNLCLLGSSGMISDINILHQKLRNEIFRLKYLNNTELNLNGIVYLTSSLLYSRRFFPFYTFNILTGINELGKASNYTYDAIGSFDCNHASTVGNCQSSAQCIMDYIEERKIPNDRNYKTILQVVSLIKIIFSTLCNKQVDMGDILQLFIVSKKGILVENSILRLD</sequence>
<evidence type="ECO:0000256" key="1">
    <source>
        <dbReference type="ARBA" id="ARBA00022490"/>
    </source>
</evidence>
<dbReference type="RefSeq" id="XP_001713580.1">
    <property type="nucleotide sequence ID" value="XM_001713528.1"/>
</dbReference>
<dbReference type="Pfam" id="PF00227">
    <property type="entry name" value="Proteasome"/>
    <property type="match status" value="1"/>
</dbReference>